<dbReference type="GeneID" id="8857511"/>
<name>D2VBV5_NAEGR</name>
<dbReference type="AlphaFoldDB" id="D2VBV5"/>
<accession>D2VBV5</accession>
<dbReference type="EMBL" id="GG738862">
    <property type="protein sequence ID" value="EFC45539.1"/>
    <property type="molecule type" value="Genomic_DNA"/>
</dbReference>
<gene>
    <name evidence="1" type="ORF">NAEGRDRAFT_66350</name>
</gene>
<dbReference type="KEGG" id="ngr:NAEGRDRAFT_66350"/>
<reference evidence="1 2" key="1">
    <citation type="journal article" date="2010" name="Cell">
        <title>The genome of Naegleria gruberi illuminates early eukaryotic versatility.</title>
        <authorList>
            <person name="Fritz-Laylin L.K."/>
            <person name="Prochnik S.E."/>
            <person name="Ginger M.L."/>
            <person name="Dacks J.B."/>
            <person name="Carpenter M.L."/>
            <person name="Field M.C."/>
            <person name="Kuo A."/>
            <person name="Paredez A."/>
            <person name="Chapman J."/>
            <person name="Pham J."/>
            <person name="Shu S."/>
            <person name="Neupane R."/>
            <person name="Cipriano M."/>
            <person name="Mancuso J."/>
            <person name="Tu H."/>
            <person name="Salamov A."/>
            <person name="Lindquist E."/>
            <person name="Shapiro H."/>
            <person name="Lucas S."/>
            <person name="Grigoriev I.V."/>
            <person name="Cande W.Z."/>
            <person name="Fulton C."/>
            <person name="Rokhsar D.S."/>
            <person name="Dawson S.C."/>
        </authorList>
    </citation>
    <scope>NUCLEOTIDE SEQUENCE [LARGE SCALE GENOMIC DNA]</scope>
    <source>
        <strain evidence="1 2">NEG-M</strain>
    </source>
</reference>
<keyword evidence="2" id="KW-1185">Reference proteome</keyword>
<sequence length="116" mass="13938">MPMNECHTNILEKYLEYLYMGSLYLENSEMVHKFLEFVKEISPTRHYPFIEKIYSMENRKDLSLTREILKELYKDLATLIDDSTYSDLVVVLDQDNPFVQPSPSWLFHYWTRALFG</sequence>
<proteinExistence type="predicted"/>
<organism evidence="2">
    <name type="scientific">Naegleria gruberi</name>
    <name type="common">Amoeba</name>
    <dbReference type="NCBI Taxonomy" id="5762"/>
    <lineage>
        <taxon>Eukaryota</taxon>
        <taxon>Discoba</taxon>
        <taxon>Heterolobosea</taxon>
        <taxon>Tetramitia</taxon>
        <taxon>Eutetramitia</taxon>
        <taxon>Vahlkampfiidae</taxon>
        <taxon>Naegleria</taxon>
    </lineage>
</organism>
<dbReference type="InParanoid" id="D2VBV5"/>
<protein>
    <submittedName>
        <fullName evidence="1">Predicted protein</fullName>
    </submittedName>
</protein>
<dbReference type="RefSeq" id="XP_002678283.1">
    <property type="nucleotide sequence ID" value="XM_002678237.1"/>
</dbReference>
<dbReference type="VEuPathDB" id="AmoebaDB:NAEGRDRAFT_66350"/>
<dbReference type="Proteomes" id="UP000006671">
    <property type="component" value="Unassembled WGS sequence"/>
</dbReference>
<evidence type="ECO:0000313" key="1">
    <source>
        <dbReference type="EMBL" id="EFC45539.1"/>
    </source>
</evidence>
<evidence type="ECO:0000313" key="2">
    <source>
        <dbReference type="Proteomes" id="UP000006671"/>
    </source>
</evidence>